<organism evidence="2 3">
    <name type="scientific">Paraburkholderia panacisoli</name>
    <dbReference type="NCBI Taxonomy" id="2603818"/>
    <lineage>
        <taxon>Bacteria</taxon>
        <taxon>Pseudomonadati</taxon>
        <taxon>Pseudomonadota</taxon>
        <taxon>Betaproteobacteria</taxon>
        <taxon>Burkholderiales</taxon>
        <taxon>Burkholderiaceae</taxon>
        <taxon>Paraburkholderia</taxon>
    </lineage>
</organism>
<evidence type="ECO:0000313" key="2">
    <source>
        <dbReference type="EMBL" id="KAA0996099.1"/>
    </source>
</evidence>
<feature type="signal peptide" evidence="1">
    <location>
        <begin position="1"/>
        <end position="22"/>
    </location>
</feature>
<name>A0A5B0G2E1_9BURK</name>
<dbReference type="RefSeq" id="WP_149676928.1">
    <property type="nucleotide sequence ID" value="NZ_VTUZ01000109.1"/>
</dbReference>
<keyword evidence="3" id="KW-1185">Reference proteome</keyword>
<reference evidence="2 3" key="1">
    <citation type="submission" date="2019-08" db="EMBL/GenBank/DDBJ databases">
        <title>Paraburkholderia sp. DCY113.</title>
        <authorList>
            <person name="Kang J."/>
        </authorList>
    </citation>
    <scope>NUCLEOTIDE SEQUENCE [LARGE SCALE GENOMIC DNA]</scope>
    <source>
        <strain evidence="2 3">DCY113</strain>
    </source>
</reference>
<sequence length="104" mass="10785">MRSLIQAAVVATALSAPALSFAQSNAPVTRAQVRAELIELERAGYHVENDHIHYPRAIQAAEARVAAEHATASGYGGVESGASLSGTSASVPAQAQARSLYFGH</sequence>
<proteinExistence type="predicted"/>
<dbReference type="Proteomes" id="UP000325273">
    <property type="component" value="Unassembled WGS sequence"/>
</dbReference>
<evidence type="ECO:0000256" key="1">
    <source>
        <dbReference type="SAM" id="SignalP"/>
    </source>
</evidence>
<dbReference type="InterPro" id="IPR025421">
    <property type="entry name" value="DUF4148"/>
</dbReference>
<dbReference type="Pfam" id="PF13663">
    <property type="entry name" value="DUF4148"/>
    <property type="match status" value="1"/>
</dbReference>
<evidence type="ECO:0000313" key="3">
    <source>
        <dbReference type="Proteomes" id="UP000325273"/>
    </source>
</evidence>
<gene>
    <name evidence="2" type="ORF">FVF58_50605</name>
</gene>
<dbReference type="AlphaFoldDB" id="A0A5B0G2E1"/>
<feature type="chain" id="PRO_5022930703" evidence="1">
    <location>
        <begin position="23"/>
        <end position="104"/>
    </location>
</feature>
<dbReference type="EMBL" id="VTUZ01000109">
    <property type="protein sequence ID" value="KAA0996099.1"/>
    <property type="molecule type" value="Genomic_DNA"/>
</dbReference>
<keyword evidence="1" id="KW-0732">Signal</keyword>
<protein>
    <submittedName>
        <fullName evidence="2">DUF4148 domain-containing protein</fullName>
    </submittedName>
</protein>
<comment type="caution">
    <text evidence="2">The sequence shown here is derived from an EMBL/GenBank/DDBJ whole genome shotgun (WGS) entry which is preliminary data.</text>
</comment>
<accession>A0A5B0G2E1</accession>